<evidence type="ECO:0000256" key="5">
    <source>
        <dbReference type="ARBA" id="ARBA00023136"/>
    </source>
</evidence>
<name>A0A2W7S3S0_9BACT</name>
<gene>
    <name evidence="8" type="ORF">LX80_00228</name>
</gene>
<keyword evidence="9" id="KW-1185">Reference proteome</keyword>
<feature type="transmembrane region" description="Helical" evidence="6">
    <location>
        <begin position="133"/>
        <end position="150"/>
    </location>
</feature>
<evidence type="ECO:0000256" key="2">
    <source>
        <dbReference type="ARBA" id="ARBA00022475"/>
    </source>
</evidence>
<evidence type="ECO:0000256" key="4">
    <source>
        <dbReference type="ARBA" id="ARBA00022989"/>
    </source>
</evidence>
<proteinExistence type="predicted"/>
<evidence type="ECO:0000256" key="1">
    <source>
        <dbReference type="ARBA" id="ARBA00004651"/>
    </source>
</evidence>
<dbReference type="InterPro" id="IPR000620">
    <property type="entry name" value="EamA_dom"/>
</dbReference>
<keyword evidence="4 6" id="KW-1133">Transmembrane helix</keyword>
<comment type="subcellular location">
    <subcellularLocation>
        <location evidence="1">Cell membrane</location>
        <topology evidence="1">Multi-pass membrane protein</topology>
    </subcellularLocation>
</comment>
<feature type="domain" description="EamA" evidence="7">
    <location>
        <begin position="9"/>
        <end position="144"/>
    </location>
</feature>
<dbReference type="PANTHER" id="PTHR32322:SF18">
    <property type="entry name" value="S-ADENOSYLMETHIONINE_S-ADENOSYLHOMOCYSTEINE TRANSPORTER"/>
    <property type="match status" value="1"/>
</dbReference>
<accession>A0A2W7S3S0</accession>
<dbReference type="Pfam" id="PF00892">
    <property type="entry name" value="EamA"/>
    <property type="match status" value="2"/>
</dbReference>
<feature type="domain" description="EamA" evidence="7">
    <location>
        <begin position="159"/>
        <end position="296"/>
    </location>
</feature>
<dbReference type="InterPro" id="IPR037185">
    <property type="entry name" value="EmrE-like"/>
</dbReference>
<dbReference type="EMBL" id="QKZV01000001">
    <property type="protein sequence ID" value="PZX65736.1"/>
    <property type="molecule type" value="Genomic_DNA"/>
</dbReference>
<dbReference type="AlphaFoldDB" id="A0A2W7S3S0"/>
<evidence type="ECO:0000259" key="7">
    <source>
        <dbReference type="Pfam" id="PF00892"/>
    </source>
</evidence>
<dbReference type="SUPFAM" id="SSF103481">
    <property type="entry name" value="Multidrug resistance efflux transporter EmrE"/>
    <property type="match status" value="2"/>
</dbReference>
<dbReference type="OrthoDB" id="9805239at2"/>
<organism evidence="8 9">
    <name type="scientific">Hydrotalea sandarakina</name>
    <dbReference type="NCBI Taxonomy" id="1004304"/>
    <lineage>
        <taxon>Bacteria</taxon>
        <taxon>Pseudomonadati</taxon>
        <taxon>Bacteroidota</taxon>
        <taxon>Chitinophagia</taxon>
        <taxon>Chitinophagales</taxon>
        <taxon>Chitinophagaceae</taxon>
        <taxon>Hydrotalea</taxon>
    </lineage>
</organism>
<evidence type="ECO:0000313" key="8">
    <source>
        <dbReference type="EMBL" id="PZX65736.1"/>
    </source>
</evidence>
<keyword evidence="3 6" id="KW-0812">Transmembrane</keyword>
<keyword evidence="5 6" id="KW-0472">Membrane</keyword>
<feature type="transmembrane region" description="Helical" evidence="6">
    <location>
        <begin position="222"/>
        <end position="242"/>
    </location>
</feature>
<keyword evidence="2" id="KW-1003">Cell membrane</keyword>
<feature type="transmembrane region" description="Helical" evidence="6">
    <location>
        <begin position="42"/>
        <end position="60"/>
    </location>
</feature>
<dbReference type="GO" id="GO:0005886">
    <property type="term" value="C:plasma membrane"/>
    <property type="evidence" value="ECO:0007669"/>
    <property type="project" value="UniProtKB-SubCell"/>
</dbReference>
<feature type="transmembrane region" description="Helical" evidence="6">
    <location>
        <begin position="254"/>
        <end position="274"/>
    </location>
</feature>
<comment type="caution">
    <text evidence="8">The sequence shown here is derived from an EMBL/GenBank/DDBJ whole genome shotgun (WGS) entry which is preliminary data.</text>
</comment>
<feature type="transmembrane region" description="Helical" evidence="6">
    <location>
        <begin position="280"/>
        <end position="300"/>
    </location>
</feature>
<dbReference type="InterPro" id="IPR050638">
    <property type="entry name" value="AA-Vitamin_Transporters"/>
</dbReference>
<evidence type="ECO:0000313" key="9">
    <source>
        <dbReference type="Proteomes" id="UP000249720"/>
    </source>
</evidence>
<feature type="transmembrane region" description="Helical" evidence="6">
    <location>
        <begin position="190"/>
        <end position="210"/>
    </location>
</feature>
<dbReference type="Proteomes" id="UP000249720">
    <property type="component" value="Unassembled WGS sequence"/>
</dbReference>
<dbReference type="RefSeq" id="WP_111293197.1">
    <property type="nucleotide sequence ID" value="NZ_QKZV01000001.1"/>
</dbReference>
<feature type="transmembrane region" description="Helical" evidence="6">
    <location>
        <begin position="162"/>
        <end position="178"/>
    </location>
</feature>
<feature type="transmembrane region" description="Helical" evidence="6">
    <location>
        <begin position="98"/>
        <end position="121"/>
    </location>
</feature>
<sequence length="310" mass="34687">MKHQRHTTLGFLAALLAVMLWSGNFIVARGIAGAVPPVQLSLLRWITAGIIILPFTFRIIIEQWKLIKQHIVYLSITAFIGISLFNTFLYVGGHFTPAINLAIIGTSASPIFATILAAIFLKEKVHFFKLTGMLLCFIGVIFLITKGNWLHLQQFNFSKGDIWVLMSALLFAIYTILVKKKPIALNGNAFLAVIISLGSLFLVPLLWVQNFFWQQPTTLNMHIFWIMIYLGAGASVLAYLSWNKAVLELGASKTALMGNLIPLFSTIEAVLLLNEKFYKVHVISSILIILGLFLANFLSIKSFTFKKKQI</sequence>
<dbReference type="PANTHER" id="PTHR32322">
    <property type="entry name" value="INNER MEMBRANE TRANSPORTER"/>
    <property type="match status" value="1"/>
</dbReference>
<evidence type="ECO:0000256" key="3">
    <source>
        <dbReference type="ARBA" id="ARBA00022692"/>
    </source>
</evidence>
<protein>
    <submittedName>
        <fullName evidence="8">Drug/metabolite transporter (DMT)-like permease</fullName>
    </submittedName>
</protein>
<evidence type="ECO:0000256" key="6">
    <source>
        <dbReference type="SAM" id="Phobius"/>
    </source>
</evidence>
<reference evidence="8 9" key="1">
    <citation type="submission" date="2018-06" db="EMBL/GenBank/DDBJ databases">
        <title>Genomic Encyclopedia of Archaeal and Bacterial Type Strains, Phase II (KMG-II): from individual species to whole genera.</title>
        <authorList>
            <person name="Goeker M."/>
        </authorList>
    </citation>
    <scope>NUCLEOTIDE SEQUENCE [LARGE SCALE GENOMIC DNA]</scope>
    <source>
        <strain evidence="8 9">DSM 23241</strain>
    </source>
</reference>
<feature type="transmembrane region" description="Helical" evidence="6">
    <location>
        <begin position="72"/>
        <end position="92"/>
    </location>
</feature>